<name>A0ABM0GWC9_SACKO</name>
<dbReference type="RefSeq" id="XP_002738790.2">
    <property type="nucleotide sequence ID" value="XM_002738744.2"/>
</dbReference>
<keyword evidence="4" id="KW-0378">Hydrolase</keyword>
<dbReference type="GeneID" id="100376987"/>
<dbReference type="Gene3D" id="3.90.780.10">
    <property type="entry name" value="5'-Nucleotidase, C-terminal domain"/>
    <property type="match status" value="1"/>
</dbReference>
<organism evidence="6 7">
    <name type="scientific">Saccoglossus kowalevskii</name>
    <name type="common">Acorn worm</name>
    <dbReference type="NCBI Taxonomy" id="10224"/>
    <lineage>
        <taxon>Eukaryota</taxon>
        <taxon>Metazoa</taxon>
        <taxon>Hemichordata</taxon>
        <taxon>Enteropneusta</taxon>
        <taxon>Harrimaniidae</taxon>
        <taxon>Saccoglossus</taxon>
    </lineage>
</organism>
<protein>
    <recommendedName>
        <fullName evidence="3">5'-nucleotidase</fullName>
        <ecNumber evidence="3">3.1.3.5</ecNumber>
    </recommendedName>
</protein>
<proteinExistence type="inferred from homology"/>
<evidence type="ECO:0000313" key="7">
    <source>
        <dbReference type="RefSeq" id="XP_002738790.2"/>
    </source>
</evidence>
<dbReference type="PRINTS" id="PR01607">
    <property type="entry name" value="APYRASEFAMLY"/>
</dbReference>
<sequence length="322" mass="36273">MYRNLIFDAEVEAVREEVTNLVAGGINKIIAVGYGENDLHDEIANNVPDIDVIVYGGPQKFLYTGTPYEDENEVEGPYPTVVMIDRESPVLLVTDYKWGKYLGHLNVTFNEDGHVVKWSGNPILLNTSVEQDETILSEVNIWREELDSRLAEVVGSTYVLLDSRLETCCLEECNLQNLIMDAMVYYYAKRGIKDVPLGIINADSYDNYINVSESGNITYGDLLNVMLYTETIDIVEIHGRYLREAFENSVSRYDGESLVGRFLQVSGQSWDEEDCSKINNLFCAVHLLVNFADCTAPILAKLETGDKKMTSLTSRDQEQDNG</sequence>
<gene>
    <name evidence="7" type="primary">LOC100376987</name>
</gene>
<evidence type="ECO:0000256" key="4">
    <source>
        <dbReference type="RuleBase" id="RU362119"/>
    </source>
</evidence>
<comment type="similarity">
    <text evidence="2 4">Belongs to the 5'-nucleotidase family.</text>
</comment>
<dbReference type="InterPro" id="IPR006179">
    <property type="entry name" value="5_nucleotidase/apyrase"/>
</dbReference>
<reference evidence="7" key="1">
    <citation type="submission" date="2025-08" db="UniProtKB">
        <authorList>
            <consortium name="RefSeq"/>
        </authorList>
    </citation>
    <scope>IDENTIFICATION</scope>
    <source>
        <tissue evidence="7">Testes</tissue>
    </source>
</reference>
<evidence type="ECO:0000256" key="2">
    <source>
        <dbReference type="ARBA" id="ARBA00006654"/>
    </source>
</evidence>
<accession>A0ABM0GWC9</accession>
<dbReference type="PANTHER" id="PTHR11575">
    <property type="entry name" value="5'-NUCLEOTIDASE-RELATED"/>
    <property type="match status" value="1"/>
</dbReference>
<keyword evidence="6" id="KW-1185">Reference proteome</keyword>
<evidence type="ECO:0000313" key="6">
    <source>
        <dbReference type="Proteomes" id="UP000694865"/>
    </source>
</evidence>
<dbReference type="EC" id="3.1.3.5" evidence="3"/>
<evidence type="ECO:0000256" key="3">
    <source>
        <dbReference type="ARBA" id="ARBA00012643"/>
    </source>
</evidence>
<dbReference type="SUPFAM" id="SSF55816">
    <property type="entry name" value="5'-nucleotidase (syn. UDP-sugar hydrolase), C-terminal domain"/>
    <property type="match status" value="1"/>
</dbReference>
<feature type="domain" description="5'-Nucleotidase C-terminal" evidence="5">
    <location>
        <begin position="154"/>
        <end position="267"/>
    </location>
</feature>
<dbReference type="PANTHER" id="PTHR11575:SF24">
    <property type="entry name" value="5'-NUCLEOTIDASE"/>
    <property type="match status" value="1"/>
</dbReference>
<comment type="catalytic activity">
    <reaction evidence="1">
        <text>a ribonucleoside 5'-phosphate + H2O = a ribonucleoside + phosphate</text>
        <dbReference type="Rhea" id="RHEA:12484"/>
        <dbReference type="ChEBI" id="CHEBI:15377"/>
        <dbReference type="ChEBI" id="CHEBI:18254"/>
        <dbReference type="ChEBI" id="CHEBI:43474"/>
        <dbReference type="ChEBI" id="CHEBI:58043"/>
        <dbReference type="EC" id="3.1.3.5"/>
    </reaction>
</comment>
<dbReference type="Pfam" id="PF02872">
    <property type="entry name" value="5_nucleotid_C"/>
    <property type="match status" value="1"/>
</dbReference>
<evidence type="ECO:0000259" key="5">
    <source>
        <dbReference type="Pfam" id="PF02872"/>
    </source>
</evidence>
<dbReference type="InterPro" id="IPR008334">
    <property type="entry name" value="5'-Nucleotdase_C"/>
</dbReference>
<dbReference type="Gene3D" id="3.60.21.10">
    <property type="match status" value="1"/>
</dbReference>
<dbReference type="SUPFAM" id="SSF56300">
    <property type="entry name" value="Metallo-dependent phosphatases"/>
    <property type="match status" value="1"/>
</dbReference>
<evidence type="ECO:0000256" key="1">
    <source>
        <dbReference type="ARBA" id="ARBA00000815"/>
    </source>
</evidence>
<dbReference type="InterPro" id="IPR029052">
    <property type="entry name" value="Metallo-depent_PP-like"/>
</dbReference>
<dbReference type="Proteomes" id="UP000694865">
    <property type="component" value="Unplaced"/>
</dbReference>
<keyword evidence="4" id="KW-0547">Nucleotide-binding</keyword>
<dbReference type="InterPro" id="IPR036907">
    <property type="entry name" value="5'-Nucleotdase_C_sf"/>
</dbReference>